<dbReference type="AlphaFoldDB" id="A0A7T3FXA9"/>
<dbReference type="GeneID" id="60589779"/>
<dbReference type="InterPro" id="IPR007354">
    <property type="entry name" value="CruF-like"/>
</dbReference>
<dbReference type="KEGG" id="hlt:I7X12_14760"/>
<accession>A0A7T3FXA9</accession>
<feature type="transmembrane region" description="Helical" evidence="1">
    <location>
        <begin position="221"/>
        <end position="242"/>
    </location>
</feature>
<feature type="transmembrane region" description="Helical" evidence="1">
    <location>
        <begin position="152"/>
        <end position="174"/>
    </location>
</feature>
<feature type="transmembrane region" description="Helical" evidence="1">
    <location>
        <begin position="84"/>
        <end position="105"/>
    </location>
</feature>
<reference evidence="2 3" key="1">
    <citation type="submission" date="2020-12" db="EMBL/GenBank/DDBJ databases">
        <title>Halosimplex halophilum sp. nov. and Halosimplex salinum sp. nov., two new members of the genus Halosimplex.</title>
        <authorList>
            <person name="Cui H.L."/>
        </authorList>
    </citation>
    <scope>NUCLEOTIDE SEQUENCE [LARGE SCALE GENOMIC DNA]</scope>
    <source>
        <strain evidence="2 3">YGH94</strain>
    </source>
</reference>
<evidence type="ECO:0000256" key="1">
    <source>
        <dbReference type="SAM" id="Phobius"/>
    </source>
</evidence>
<dbReference type="Pfam" id="PF04240">
    <property type="entry name" value="Caroten_synth"/>
    <property type="match status" value="1"/>
</dbReference>
<sequence length="307" mass="32638">MAPDWVESAGWPTSGSIDRGRIEARLDRLVRLNRFTIAVVFPVTGAVLLLASALGWFATAVAALPAPLASGLAWLPEALAFNPWLVLVGVVVMRLPLVAGVAPLLDRRATLALVALAAYAYGIEFVGVTTGWPYGAFEYGVALGPMAGGVPLALPVFFFPLVLNSYLLCLLLLGDLARSPWVRLPVVVATIVGIDLVLDPGAVALGFWAYDGGGAFYGVPWSNYAGWVLSATVAVGAFDWGLDREALLARLEACPFMLDDMVSFVILWGGINAAFGNWLPVALAGLFGLGLVVTDRFDVPTRPRWVQ</sequence>
<dbReference type="PANTHER" id="PTHR39419">
    <property type="entry name" value="SLL0814 PROTEIN"/>
    <property type="match status" value="1"/>
</dbReference>
<dbReference type="NCBIfam" id="TIGR03460">
    <property type="entry name" value="crt_membr_arch"/>
    <property type="match status" value="1"/>
</dbReference>
<keyword evidence="1" id="KW-1133">Transmembrane helix</keyword>
<dbReference type="InterPro" id="IPR017823">
    <property type="entry name" value="CruF"/>
</dbReference>
<dbReference type="EMBL" id="CP065856">
    <property type="protein sequence ID" value="QPV62003.1"/>
    <property type="molecule type" value="Genomic_DNA"/>
</dbReference>
<gene>
    <name evidence="2" type="ORF">I7X12_14760</name>
</gene>
<dbReference type="PANTHER" id="PTHR39419:SF1">
    <property type="entry name" value="SLL0814 PROTEIN"/>
    <property type="match status" value="1"/>
</dbReference>
<keyword evidence="1" id="KW-0472">Membrane</keyword>
<dbReference type="OrthoDB" id="107798at2157"/>
<dbReference type="NCBIfam" id="NF041333">
    <property type="entry name" value="CruF_Halo"/>
    <property type="match status" value="1"/>
</dbReference>
<protein>
    <submittedName>
        <fullName evidence="2">Carotenoid biosynthesis protein</fullName>
    </submittedName>
</protein>
<keyword evidence="3" id="KW-1185">Reference proteome</keyword>
<name>A0A7T3FXA9_9EURY</name>
<dbReference type="InterPro" id="IPR053540">
    <property type="entry name" value="BABR_hydratase"/>
</dbReference>
<feature type="transmembrane region" description="Helical" evidence="1">
    <location>
        <begin position="35"/>
        <end position="64"/>
    </location>
</feature>
<proteinExistence type="predicted"/>
<feature type="transmembrane region" description="Helical" evidence="1">
    <location>
        <begin position="112"/>
        <end position="132"/>
    </location>
</feature>
<feature type="transmembrane region" description="Helical" evidence="1">
    <location>
        <begin position="186"/>
        <end position="209"/>
    </location>
</feature>
<keyword evidence="1" id="KW-0812">Transmembrane</keyword>
<evidence type="ECO:0000313" key="3">
    <source>
        <dbReference type="Proteomes" id="UP000595001"/>
    </source>
</evidence>
<evidence type="ECO:0000313" key="2">
    <source>
        <dbReference type="EMBL" id="QPV62003.1"/>
    </source>
</evidence>
<dbReference type="RefSeq" id="WP_198060820.1">
    <property type="nucleotide sequence ID" value="NZ_CP065856.1"/>
</dbReference>
<organism evidence="2 3">
    <name type="scientific">Halosimplex litoreum</name>
    <dbReference type="NCBI Taxonomy" id="1198301"/>
    <lineage>
        <taxon>Archaea</taxon>
        <taxon>Methanobacteriati</taxon>
        <taxon>Methanobacteriota</taxon>
        <taxon>Stenosarchaea group</taxon>
        <taxon>Halobacteria</taxon>
        <taxon>Halobacteriales</taxon>
        <taxon>Haloarculaceae</taxon>
        <taxon>Halosimplex</taxon>
    </lineage>
</organism>
<dbReference type="Proteomes" id="UP000595001">
    <property type="component" value="Chromosome"/>
</dbReference>